<feature type="domain" description="Peptidase M28" evidence="3">
    <location>
        <begin position="3"/>
        <end position="162"/>
    </location>
</feature>
<dbReference type="PANTHER" id="PTHR10404:SF46">
    <property type="entry name" value="VACUOLAR PROTEIN SORTING-ASSOCIATED PROTEIN 70"/>
    <property type="match status" value="1"/>
</dbReference>
<comment type="similarity">
    <text evidence="1">Belongs to the peptidase M28 family. M28B subfamily.</text>
</comment>
<dbReference type="Pfam" id="PF04253">
    <property type="entry name" value="TFR_dimer"/>
    <property type="match status" value="1"/>
</dbReference>
<comment type="caution">
    <text evidence="4">The sequence shown here is derived from an EMBL/GenBank/DDBJ whole genome shotgun (WGS) entry which is preliminary data.</text>
</comment>
<dbReference type="EMBL" id="BSXW01001204">
    <property type="protein sequence ID" value="GMF34641.1"/>
    <property type="molecule type" value="Genomic_DNA"/>
</dbReference>
<organism evidence="4 5">
    <name type="scientific">Phytophthora lilii</name>
    <dbReference type="NCBI Taxonomy" id="2077276"/>
    <lineage>
        <taxon>Eukaryota</taxon>
        <taxon>Sar</taxon>
        <taxon>Stramenopiles</taxon>
        <taxon>Oomycota</taxon>
        <taxon>Peronosporomycetes</taxon>
        <taxon>Peronosporales</taxon>
        <taxon>Peronosporaceae</taxon>
        <taxon>Phytophthora</taxon>
    </lineage>
</organism>
<dbReference type="InterPro" id="IPR007365">
    <property type="entry name" value="TFR-like_dimer_dom"/>
</dbReference>
<sequence>MKQGWRPRRSLVLGSWDGEEPGLLGSTEYAEDNAETLTKQAVAYLNVDSTIGPLVYAASSPSIAAFLFNTAKAISANKFFGNETELTLYEQWKTQTQTKRAQLNGTDDGTLGPDHLIKLLGSGSDYSAFYQHLGIISVDMGFAISNHAQYGVYHSSMDSLMYAERFGNPNYSTHVSTARWWGLLGLRLADNLILPFDYTTYAVVMKEDFARLEEKIVGVDFSELHTAIDHFRVSANIFHLKLDAFTMDATSAVEKIGRRTWNEKFVLLERHLISESGLPHRPWYRHVIFGPGFYEGYAGAAFPGISDCVAFKDNATTIQLHVNEVTRIVNDAAMFLKEV</sequence>
<dbReference type="FunFam" id="3.40.630.10:FF:000101">
    <property type="entry name" value="N-acetylated alpha-linked acidic dipeptidase like 1"/>
    <property type="match status" value="1"/>
</dbReference>
<dbReference type="InterPro" id="IPR039373">
    <property type="entry name" value="Peptidase_M28B"/>
</dbReference>
<dbReference type="OrthoDB" id="10013407at2759"/>
<dbReference type="AlphaFoldDB" id="A0A9W7CNJ7"/>
<dbReference type="FunFam" id="1.20.930.40:FF:000007">
    <property type="entry name" value="Uncharacterized protein"/>
    <property type="match status" value="1"/>
</dbReference>
<keyword evidence="5" id="KW-1185">Reference proteome</keyword>
<protein>
    <submittedName>
        <fullName evidence="4">Unnamed protein product</fullName>
    </submittedName>
</protein>
<evidence type="ECO:0000259" key="2">
    <source>
        <dbReference type="Pfam" id="PF04253"/>
    </source>
</evidence>
<dbReference type="InterPro" id="IPR036757">
    <property type="entry name" value="TFR-like_dimer_dom_sf"/>
</dbReference>
<proteinExistence type="inferred from homology"/>
<evidence type="ECO:0000313" key="4">
    <source>
        <dbReference type="EMBL" id="GMF34641.1"/>
    </source>
</evidence>
<evidence type="ECO:0000313" key="5">
    <source>
        <dbReference type="Proteomes" id="UP001165083"/>
    </source>
</evidence>
<dbReference type="Gene3D" id="1.20.930.40">
    <property type="entry name" value="Transferrin receptor-like, dimerisation domain"/>
    <property type="match status" value="1"/>
</dbReference>
<dbReference type="SUPFAM" id="SSF53187">
    <property type="entry name" value="Zn-dependent exopeptidases"/>
    <property type="match status" value="1"/>
</dbReference>
<reference evidence="4" key="1">
    <citation type="submission" date="2023-04" db="EMBL/GenBank/DDBJ databases">
        <title>Phytophthora lilii NBRC 32176.</title>
        <authorList>
            <person name="Ichikawa N."/>
            <person name="Sato H."/>
            <person name="Tonouchi N."/>
        </authorList>
    </citation>
    <scope>NUCLEOTIDE SEQUENCE</scope>
    <source>
        <strain evidence="4">NBRC 32176</strain>
    </source>
</reference>
<dbReference type="GO" id="GO:0004180">
    <property type="term" value="F:carboxypeptidase activity"/>
    <property type="evidence" value="ECO:0007669"/>
    <property type="project" value="TreeGrafter"/>
</dbReference>
<dbReference type="SUPFAM" id="SSF47672">
    <property type="entry name" value="Transferrin receptor-like dimerisation domain"/>
    <property type="match status" value="1"/>
</dbReference>
<feature type="domain" description="Transferrin receptor-like dimerisation" evidence="2">
    <location>
        <begin position="219"/>
        <end position="337"/>
    </location>
</feature>
<gene>
    <name evidence="4" type="ORF">Plil01_001476000</name>
</gene>
<dbReference type="Pfam" id="PF04389">
    <property type="entry name" value="Peptidase_M28"/>
    <property type="match status" value="1"/>
</dbReference>
<dbReference type="PANTHER" id="PTHR10404">
    <property type="entry name" value="N-ACETYLATED-ALPHA-LINKED ACIDIC DIPEPTIDASE"/>
    <property type="match status" value="1"/>
</dbReference>
<dbReference type="Proteomes" id="UP001165083">
    <property type="component" value="Unassembled WGS sequence"/>
</dbReference>
<accession>A0A9W7CNJ7</accession>
<dbReference type="InterPro" id="IPR007484">
    <property type="entry name" value="Peptidase_M28"/>
</dbReference>
<evidence type="ECO:0000256" key="1">
    <source>
        <dbReference type="ARBA" id="ARBA00005634"/>
    </source>
</evidence>
<name>A0A9W7CNJ7_9STRA</name>
<dbReference type="Gene3D" id="3.40.630.10">
    <property type="entry name" value="Zn peptidases"/>
    <property type="match status" value="1"/>
</dbReference>
<evidence type="ECO:0000259" key="3">
    <source>
        <dbReference type="Pfam" id="PF04389"/>
    </source>
</evidence>